<organism evidence="8 9">
    <name type="scientific">Anaerobacillus alkaliphilus</name>
    <dbReference type="NCBI Taxonomy" id="1548597"/>
    <lineage>
        <taxon>Bacteria</taxon>
        <taxon>Bacillati</taxon>
        <taxon>Bacillota</taxon>
        <taxon>Bacilli</taxon>
        <taxon>Bacillales</taxon>
        <taxon>Bacillaceae</taxon>
        <taxon>Anaerobacillus</taxon>
    </lineage>
</organism>
<keyword evidence="4 6" id="KW-0862">Zinc</keyword>
<dbReference type="Proteomes" id="UP000290649">
    <property type="component" value="Unassembled WGS sequence"/>
</dbReference>
<dbReference type="Pfam" id="PF01432">
    <property type="entry name" value="Peptidase_M3"/>
    <property type="match status" value="1"/>
</dbReference>
<sequence length="455" mass="51426">MEEVLTALGHTLNTPENVYMTITASDMKFDPVKNQHGEEVPVSLFMYMTQVETSPDTILRRNAYDSLSAGLAKYQHGLAQSLAAEIRKNVSLAKLRGYTSALDMLLQYSSPAGSSFDSDDISAEFFEQILDTFKTELAPHMQRYARLRKKQLGLETLRFSDVKAPLDPGFDPKISYEEAGEIIVAAVGVLGSEYQEQMRRVFTERWVYRGDNVGRRMIAFGGGVHGVHGYSFYPWGGNLFDVLLLGHELGHALHFTFAHQNQHLINNSMSSFFVESPSTLVEHLIVEYLRKTKEDPRLHRWLNMYLMMSYHHNCVTHILEAELLRRLYKMAEAKQPLTTTTISRTKGDILSEFWGDTVEIDEGAKLTWMRQPHYYMGLYPYTYSVGISASTVVAERIKQEGVAVGEQWTEVLKLGGSKKGMELYEVAGLDMSSTKIISDAIALVGQIVDELEESF</sequence>
<name>A0A4Q0VTR4_9BACI</name>
<dbReference type="InterPro" id="IPR042088">
    <property type="entry name" value="OligoPept_F_C"/>
</dbReference>
<keyword evidence="9" id="KW-1185">Reference proteome</keyword>
<evidence type="ECO:0000256" key="6">
    <source>
        <dbReference type="RuleBase" id="RU003435"/>
    </source>
</evidence>
<reference evidence="8 9" key="1">
    <citation type="journal article" date="2019" name="Int. J. Syst. Evol. Microbiol.">
        <title>Anaerobacillus alkaliphilus sp. nov., a novel alkaliphilic and moderately halophilic bacterium.</title>
        <authorList>
            <person name="Borsodi A.K."/>
            <person name="Aszalos J.M."/>
            <person name="Bihari P."/>
            <person name="Nagy I."/>
            <person name="Schumann P."/>
            <person name="Sproer C."/>
            <person name="Kovacs A.L."/>
            <person name="Boka K."/>
            <person name="Dobosy P."/>
            <person name="Ovari M."/>
            <person name="Szili-Kovacs T."/>
            <person name="Toth E."/>
        </authorList>
    </citation>
    <scope>NUCLEOTIDE SEQUENCE [LARGE SCALE GENOMIC DNA]</scope>
    <source>
        <strain evidence="8 9">B16-10</strain>
    </source>
</reference>
<keyword evidence="5 6" id="KW-0482">Metalloprotease</keyword>
<dbReference type="EMBL" id="QOUX01000032">
    <property type="protein sequence ID" value="RXJ01659.1"/>
    <property type="molecule type" value="Genomic_DNA"/>
</dbReference>
<keyword evidence="3 6" id="KW-0378">Hydrolase</keyword>
<dbReference type="GO" id="GO:0006518">
    <property type="term" value="P:peptide metabolic process"/>
    <property type="evidence" value="ECO:0007669"/>
    <property type="project" value="TreeGrafter"/>
</dbReference>
<gene>
    <name evidence="8" type="ORF">DS745_09260</name>
</gene>
<dbReference type="PANTHER" id="PTHR11804:SF45">
    <property type="entry name" value="SIMILAR TO OLIGOENDOPEPTIDASE"/>
    <property type="match status" value="1"/>
</dbReference>
<accession>A0A4Q0VTR4</accession>
<dbReference type="GO" id="GO:0006508">
    <property type="term" value="P:proteolysis"/>
    <property type="evidence" value="ECO:0007669"/>
    <property type="project" value="UniProtKB-KW"/>
</dbReference>
<comment type="similarity">
    <text evidence="6">Belongs to the peptidase M3 family.</text>
</comment>
<dbReference type="Gene3D" id="1.10.1370.20">
    <property type="entry name" value="Oligoendopeptidase f, C-terminal domain"/>
    <property type="match status" value="1"/>
</dbReference>
<evidence type="ECO:0000256" key="4">
    <source>
        <dbReference type="ARBA" id="ARBA00022833"/>
    </source>
</evidence>
<comment type="caution">
    <text evidence="8">The sequence shown here is derived from an EMBL/GenBank/DDBJ whole genome shotgun (WGS) entry which is preliminary data.</text>
</comment>
<evidence type="ECO:0000256" key="1">
    <source>
        <dbReference type="ARBA" id="ARBA00022670"/>
    </source>
</evidence>
<keyword evidence="2 6" id="KW-0479">Metal-binding</keyword>
<dbReference type="InterPro" id="IPR001567">
    <property type="entry name" value="Pept_M3A_M3B_dom"/>
</dbReference>
<protein>
    <submittedName>
        <fullName evidence="8">Oligoendopeptidase F</fullName>
    </submittedName>
</protein>
<dbReference type="OrthoDB" id="9766487at2"/>
<dbReference type="SUPFAM" id="SSF55486">
    <property type="entry name" value="Metalloproteases ('zincins'), catalytic domain"/>
    <property type="match status" value="1"/>
</dbReference>
<dbReference type="InterPro" id="IPR045090">
    <property type="entry name" value="Pept_M3A_M3B"/>
</dbReference>
<proteinExistence type="inferred from homology"/>
<evidence type="ECO:0000313" key="9">
    <source>
        <dbReference type="Proteomes" id="UP000290649"/>
    </source>
</evidence>
<evidence type="ECO:0000256" key="3">
    <source>
        <dbReference type="ARBA" id="ARBA00022801"/>
    </source>
</evidence>
<evidence type="ECO:0000313" key="8">
    <source>
        <dbReference type="EMBL" id="RXJ01659.1"/>
    </source>
</evidence>
<dbReference type="GO" id="GO:0004222">
    <property type="term" value="F:metalloendopeptidase activity"/>
    <property type="evidence" value="ECO:0007669"/>
    <property type="project" value="InterPro"/>
</dbReference>
<comment type="cofactor">
    <cofactor evidence="6">
        <name>Zn(2+)</name>
        <dbReference type="ChEBI" id="CHEBI:29105"/>
    </cofactor>
    <text evidence="6">Binds 1 zinc ion.</text>
</comment>
<evidence type="ECO:0000256" key="2">
    <source>
        <dbReference type="ARBA" id="ARBA00022723"/>
    </source>
</evidence>
<evidence type="ECO:0000259" key="7">
    <source>
        <dbReference type="Pfam" id="PF01432"/>
    </source>
</evidence>
<dbReference type="GO" id="GO:0046872">
    <property type="term" value="F:metal ion binding"/>
    <property type="evidence" value="ECO:0007669"/>
    <property type="project" value="UniProtKB-UniRule"/>
</dbReference>
<dbReference type="AlphaFoldDB" id="A0A4Q0VTR4"/>
<dbReference type="PANTHER" id="PTHR11804">
    <property type="entry name" value="PROTEASE M3 THIMET OLIGOPEPTIDASE-RELATED"/>
    <property type="match status" value="1"/>
</dbReference>
<keyword evidence="1 6" id="KW-0645">Protease</keyword>
<evidence type="ECO:0000256" key="5">
    <source>
        <dbReference type="ARBA" id="ARBA00023049"/>
    </source>
</evidence>
<feature type="domain" description="Peptidase M3A/M3B catalytic" evidence="7">
    <location>
        <begin position="53"/>
        <end position="442"/>
    </location>
</feature>